<organism evidence="1 2">
    <name type="scientific">Cupriavidus basilensis</name>
    <dbReference type="NCBI Taxonomy" id="68895"/>
    <lineage>
        <taxon>Bacteria</taxon>
        <taxon>Pseudomonadati</taxon>
        <taxon>Pseudomonadota</taxon>
        <taxon>Betaproteobacteria</taxon>
        <taxon>Burkholderiales</taxon>
        <taxon>Burkholderiaceae</taxon>
        <taxon>Cupriavidus</taxon>
    </lineage>
</organism>
<keyword evidence="2" id="KW-1185">Reference proteome</keyword>
<evidence type="ECO:0000313" key="1">
    <source>
        <dbReference type="EMBL" id="MDF3834894.1"/>
    </source>
</evidence>
<reference evidence="1 2" key="1">
    <citation type="submission" date="2023-03" db="EMBL/GenBank/DDBJ databases">
        <title>Draft assemblies of triclosan tolerant bacteria isolated from returned activated sludge.</title>
        <authorList>
            <person name="Van Hamelsveld S."/>
        </authorList>
    </citation>
    <scope>NUCLEOTIDE SEQUENCE [LARGE SCALE GENOMIC DNA]</scope>
    <source>
        <strain evidence="1 2">GW210010_S58</strain>
    </source>
</reference>
<gene>
    <name evidence="1" type="ORF">P3W85_18300</name>
</gene>
<name>A0ABT6AR30_9BURK</name>
<accession>A0ABT6AR30</accession>
<dbReference type="EMBL" id="JARJLM010000313">
    <property type="protein sequence ID" value="MDF3834894.1"/>
    <property type="molecule type" value="Genomic_DNA"/>
</dbReference>
<proteinExistence type="predicted"/>
<dbReference type="RefSeq" id="WP_276265832.1">
    <property type="nucleotide sequence ID" value="NZ_JARJLM010000313.1"/>
</dbReference>
<protein>
    <submittedName>
        <fullName evidence="1">Uncharacterized protein</fullName>
    </submittedName>
</protein>
<sequence>MRTCFRGPRCVSDGRWRTFFRDGKAVWDCNASYAAANFIIEPAPSEKTA</sequence>
<dbReference type="Proteomes" id="UP001216674">
    <property type="component" value="Unassembled WGS sequence"/>
</dbReference>
<evidence type="ECO:0000313" key="2">
    <source>
        <dbReference type="Proteomes" id="UP001216674"/>
    </source>
</evidence>
<comment type="caution">
    <text evidence="1">The sequence shown here is derived from an EMBL/GenBank/DDBJ whole genome shotgun (WGS) entry which is preliminary data.</text>
</comment>